<sequence length="353" mass="37910">MSKIPAIRRGARTVLVLASLFGVAHADTGTADTLAATPSTDSAPSADCASMQANLNADLKAQMKAGCKPSDAQIAQLMNNPVGNLVMFPLQNDYTRVKGGVVDNYKDMNRTQFIPTFPVALNDDWNLINRISFPIVSDPVNKHIGGLFGDTPLQIAQDPRTASIINDPYSRTTGLGDITYVGLVSPSAGTKLSNGGVLVWGVGGTVMLPTASQAVLGTGKYSAGPSAVLAYMGSKWIGGIFPQQWWSFASSKKNRPNVNMTNIQYFIQRKLDEAGKWHIGMTPNISINWNAQGGGNKVNFPVGLGVNYTTKLAGIPIKYGFEVQYSVIQQSSIPGARWNYRFVILPAVPKFLL</sequence>
<keyword evidence="3" id="KW-1185">Reference proteome</keyword>
<reference evidence="2 3" key="1">
    <citation type="submission" date="2020-08" db="EMBL/GenBank/DDBJ databases">
        <title>Dyella sp. G9 isolated from forest soil.</title>
        <authorList>
            <person name="Fu J."/>
            <person name="Qiu L."/>
        </authorList>
    </citation>
    <scope>NUCLEOTIDE SEQUENCE [LARGE SCALE GENOMIC DNA]</scope>
    <source>
        <strain evidence="2 3">G9</strain>
    </source>
</reference>
<dbReference type="KEGG" id="dtl:H8F01_05305"/>
<evidence type="ECO:0000256" key="1">
    <source>
        <dbReference type="SAM" id="SignalP"/>
    </source>
</evidence>
<proteinExistence type="predicted"/>
<dbReference type="Proteomes" id="UP000515873">
    <property type="component" value="Chromosome"/>
</dbReference>
<name>A0A7G8Q6Z8_9GAMM</name>
<evidence type="ECO:0000313" key="3">
    <source>
        <dbReference type="Proteomes" id="UP000515873"/>
    </source>
</evidence>
<dbReference type="EMBL" id="CP060412">
    <property type="protein sequence ID" value="QNK02556.1"/>
    <property type="molecule type" value="Genomic_DNA"/>
</dbReference>
<organism evidence="2 3">
    <name type="scientific">Dyella telluris</name>
    <dbReference type="NCBI Taxonomy" id="2763498"/>
    <lineage>
        <taxon>Bacteria</taxon>
        <taxon>Pseudomonadati</taxon>
        <taxon>Pseudomonadota</taxon>
        <taxon>Gammaproteobacteria</taxon>
        <taxon>Lysobacterales</taxon>
        <taxon>Rhodanobacteraceae</taxon>
        <taxon>Dyella</taxon>
    </lineage>
</organism>
<protein>
    <recommendedName>
        <fullName evidence="4">Transporter</fullName>
    </recommendedName>
</protein>
<accession>A0A7G8Q6Z8</accession>
<dbReference type="RefSeq" id="WP_187057987.1">
    <property type="nucleotide sequence ID" value="NZ_CP060412.1"/>
</dbReference>
<keyword evidence="1" id="KW-0732">Signal</keyword>
<feature type="chain" id="PRO_5028803887" description="Transporter" evidence="1">
    <location>
        <begin position="27"/>
        <end position="353"/>
    </location>
</feature>
<dbReference type="AlphaFoldDB" id="A0A7G8Q6Z8"/>
<evidence type="ECO:0000313" key="2">
    <source>
        <dbReference type="EMBL" id="QNK02556.1"/>
    </source>
</evidence>
<feature type="signal peptide" evidence="1">
    <location>
        <begin position="1"/>
        <end position="26"/>
    </location>
</feature>
<gene>
    <name evidence="2" type="ORF">H8F01_05305</name>
</gene>
<evidence type="ECO:0008006" key="4">
    <source>
        <dbReference type="Google" id="ProtNLM"/>
    </source>
</evidence>